<reference evidence="1 2" key="1">
    <citation type="journal article" date="2016" name="Mol. Biol. Evol.">
        <title>Comparative Genomics of Early-Diverging Mushroom-Forming Fungi Provides Insights into the Origins of Lignocellulose Decay Capabilities.</title>
        <authorList>
            <person name="Nagy L.G."/>
            <person name="Riley R."/>
            <person name="Tritt A."/>
            <person name="Adam C."/>
            <person name="Daum C."/>
            <person name="Floudas D."/>
            <person name="Sun H."/>
            <person name="Yadav J.S."/>
            <person name="Pangilinan J."/>
            <person name="Larsson K.H."/>
            <person name="Matsuura K."/>
            <person name="Barry K."/>
            <person name="Labutti K."/>
            <person name="Kuo R."/>
            <person name="Ohm R.A."/>
            <person name="Bhattacharya S.S."/>
            <person name="Shirouzu T."/>
            <person name="Yoshinaga Y."/>
            <person name="Martin F.M."/>
            <person name="Grigoriev I.V."/>
            <person name="Hibbett D.S."/>
        </authorList>
    </citation>
    <scope>NUCLEOTIDE SEQUENCE [LARGE SCALE GENOMIC DNA]</scope>
    <source>
        <strain evidence="1 2">CBS 109695</strain>
    </source>
</reference>
<dbReference type="AlphaFoldDB" id="A0A166DTU3"/>
<keyword evidence="2" id="KW-1185">Reference proteome</keyword>
<organism evidence="1 2">
    <name type="scientific">Athelia psychrophila</name>
    <dbReference type="NCBI Taxonomy" id="1759441"/>
    <lineage>
        <taxon>Eukaryota</taxon>
        <taxon>Fungi</taxon>
        <taxon>Dikarya</taxon>
        <taxon>Basidiomycota</taxon>
        <taxon>Agaricomycotina</taxon>
        <taxon>Agaricomycetes</taxon>
        <taxon>Agaricomycetidae</taxon>
        <taxon>Atheliales</taxon>
        <taxon>Atheliaceae</taxon>
        <taxon>Athelia</taxon>
    </lineage>
</organism>
<evidence type="ECO:0000313" key="1">
    <source>
        <dbReference type="EMBL" id="KZP15061.1"/>
    </source>
</evidence>
<dbReference type="OrthoDB" id="3252135at2759"/>
<dbReference type="Proteomes" id="UP000076532">
    <property type="component" value="Unassembled WGS sequence"/>
</dbReference>
<proteinExistence type="predicted"/>
<name>A0A166DTU3_9AGAM</name>
<gene>
    <name evidence="1" type="ORF">FIBSPDRAFT_1048425</name>
</gene>
<dbReference type="STRING" id="436010.A0A166DTU3"/>
<dbReference type="EMBL" id="KV417609">
    <property type="protein sequence ID" value="KZP15061.1"/>
    <property type="molecule type" value="Genomic_DNA"/>
</dbReference>
<protein>
    <recommendedName>
        <fullName evidence="3">Arrestin-like N-terminal domain-containing protein</fullName>
    </recommendedName>
</protein>
<accession>A0A166DTU3</accession>
<evidence type="ECO:0000313" key="2">
    <source>
        <dbReference type="Proteomes" id="UP000076532"/>
    </source>
</evidence>
<evidence type="ECO:0008006" key="3">
    <source>
        <dbReference type="Google" id="ProtNLM"/>
    </source>
</evidence>
<sequence length="407" mass="44401">MPPGDVDGTSIAPLYSAEPAFDERILERALSFERTVPTGTYTSANEHLQLTLKEQVDGVSIPSYGRQGLVKGELVPSDPGGIVSVDVKLKGKLEMALGGIARPASTEFFSLKRNIWRAGDPPATSAGASASTQSCPACLSFRMKLPPMYRGRILKERPLPPSCAITLPACAVACKYTLTLLVSKAPRLGVLRRRQSLTVDVDYHPEMLPPRPAAPLDTSFSGTGIPLSSAWHEVKSTVQTRYKSGIRPISCRFYIPSTRIFGLSSPIPFHIRLTGPPASLRALYTQNSAATENVHIVRVQLMRTVHANSYGNQERTTVPIGEGEVYALPPRNPGPDGSEVLEWQGNVRCTEDVAVGGLVVDDILTIRDYMVLHVHPPTTHSSPLQDMESMQELLLVDDRWSLDSRRA</sequence>